<dbReference type="InParanoid" id="A0A0V0R7R9"/>
<keyword evidence="3" id="KW-1185">Reference proteome</keyword>
<reference evidence="2 3" key="1">
    <citation type="journal article" date="2015" name="Sci. Rep.">
        <title>Genome of the facultative scuticociliatosis pathogen Pseudocohnilembus persalinus provides insight into its virulence through horizontal gene transfer.</title>
        <authorList>
            <person name="Xiong J."/>
            <person name="Wang G."/>
            <person name="Cheng J."/>
            <person name="Tian M."/>
            <person name="Pan X."/>
            <person name="Warren A."/>
            <person name="Jiang C."/>
            <person name="Yuan D."/>
            <person name="Miao W."/>
        </authorList>
    </citation>
    <scope>NUCLEOTIDE SEQUENCE [LARGE SCALE GENOMIC DNA]</scope>
    <source>
        <strain evidence="2">36N120E</strain>
    </source>
</reference>
<accession>A0A0V0R7R9</accession>
<name>A0A0V0R7R9_PSEPJ</name>
<organism evidence="2 3">
    <name type="scientific">Pseudocohnilembus persalinus</name>
    <name type="common">Ciliate</name>
    <dbReference type="NCBI Taxonomy" id="266149"/>
    <lineage>
        <taxon>Eukaryota</taxon>
        <taxon>Sar</taxon>
        <taxon>Alveolata</taxon>
        <taxon>Ciliophora</taxon>
        <taxon>Intramacronucleata</taxon>
        <taxon>Oligohymenophorea</taxon>
        <taxon>Scuticociliatia</taxon>
        <taxon>Philasterida</taxon>
        <taxon>Pseudocohnilembidae</taxon>
        <taxon>Pseudocohnilembus</taxon>
    </lineage>
</organism>
<dbReference type="EMBL" id="LDAU01000026">
    <property type="protein sequence ID" value="KRX10523.1"/>
    <property type="molecule type" value="Genomic_DNA"/>
</dbReference>
<proteinExistence type="predicted"/>
<evidence type="ECO:0000313" key="3">
    <source>
        <dbReference type="Proteomes" id="UP000054937"/>
    </source>
</evidence>
<evidence type="ECO:0000256" key="1">
    <source>
        <dbReference type="SAM" id="MobiDB-lite"/>
    </source>
</evidence>
<dbReference type="Proteomes" id="UP000054937">
    <property type="component" value="Unassembled WGS sequence"/>
</dbReference>
<evidence type="ECO:0000313" key="2">
    <source>
        <dbReference type="EMBL" id="KRX10523.1"/>
    </source>
</evidence>
<feature type="region of interest" description="Disordered" evidence="1">
    <location>
        <begin position="1"/>
        <end position="48"/>
    </location>
</feature>
<gene>
    <name evidence="2" type="ORF">PPERSA_01535</name>
</gene>
<protein>
    <submittedName>
        <fullName evidence="2">Uncharacterized protein</fullName>
    </submittedName>
</protein>
<feature type="region of interest" description="Disordered" evidence="1">
    <location>
        <begin position="256"/>
        <end position="294"/>
    </location>
</feature>
<dbReference type="AlphaFoldDB" id="A0A0V0R7R9"/>
<feature type="compositionally biased region" description="Polar residues" evidence="1">
    <location>
        <begin position="256"/>
        <end position="276"/>
    </location>
</feature>
<comment type="caution">
    <text evidence="2">The sequence shown here is derived from an EMBL/GenBank/DDBJ whole genome shotgun (WGS) entry which is preliminary data.</text>
</comment>
<feature type="compositionally biased region" description="Polar residues" evidence="1">
    <location>
        <begin position="37"/>
        <end position="48"/>
    </location>
</feature>
<sequence length="380" mass="44921">MQKIEEETKEKVSEELQETNQESQKSVENQKDEKTEIQNVEKVSQSGEPVSPLLDKDYFCMECRKIVKNSCLIQQHGRELLMPYEQVEADFNKYKLYCEQNDPLFNIAKGLNKIKDSLKFLENPVLQADYQLKQKVFDENSKIEDFIDKIIYKGERLLIDDMTALNNLDQLKKDQYLIDMIQNNYIIIKQFLNKYQQYRYENHNVMGDDLNIKAENVSESSDEEAAANVDEMINQKRKSSMVQNGDDILQKKARLNSDQQDMKPSSENQSNNQFGNQLYDDIQNDDTSKYKKPSVDHEVGLEYVSQKEQEILKKMLNTQYEKHHRFTEQEKKLFAKFALLRKLKGGINVSITTEQWRLNRITVQLWIDKFKKQLKQKHEI</sequence>
<feature type="compositionally biased region" description="Basic and acidic residues" evidence="1">
    <location>
        <begin position="1"/>
        <end position="14"/>
    </location>
</feature>